<dbReference type="InterPro" id="IPR006175">
    <property type="entry name" value="YjgF/YER057c/UK114"/>
</dbReference>
<sequence>MTVRLTHPDGMLRQTDYAPVAVATGSRLVLLAGQAGVTPDFRPAAPDLAGQVHAALRNIVVGVRGAGGDVGNLARLTCYVVDWVPEKWDDVLAGIARAQESEGLPSPVPPLTIIGVQALFSPEFVVEIEATAVLE</sequence>
<evidence type="ECO:0000313" key="2">
    <source>
        <dbReference type="Proteomes" id="UP000642125"/>
    </source>
</evidence>
<keyword evidence="2" id="KW-1185">Reference proteome</keyword>
<dbReference type="SUPFAM" id="SSF55298">
    <property type="entry name" value="YjgF-like"/>
    <property type="match status" value="1"/>
</dbReference>
<reference evidence="1" key="1">
    <citation type="submission" date="2021-01" db="EMBL/GenBank/DDBJ databases">
        <title>Whole genome shotgun sequence of Cellulomonas pakistanensis NBRC 110800.</title>
        <authorList>
            <person name="Komaki H."/>
            <person name="Tamura T."/>
        </authorList>
    </citation>
    <scope>NUCLEOTIDE SEQUENCE</scope>
    <source>
        <strain evidence="1">NBRC 110800</strain>
    </source>
</reference>
<dbReference type="EMBL" id="BONO01000002">
    <property type="protein sequence ID" value="GIG34898.1"/>
    <property type="molecule type" value="Genomic_DNA"/>
</dbReference>
<comment type="caution">
    <text evidence="1">The sequence shown here is derived from an EMBL/GenBank/DDBJ whole genome shotgun (WGS) entry which is preliminary data.</text>
</comment>
<dbReference type="CDD" id="cd00448">
    <property type="entry name" value="YjgF_YER057c_UK114_family"/>
    <property type="match status" value="1"/>
</dbReference>
<proteinExistence type="predicted"/>
<evidence type="ECO:0000313" key="1">
    <source>
        <dbReference type="EMBL" id="GIG34898.1"/>
    </source>
</evidence>
<name>A0A919U1H8_9CELL</name>
<dbReference type="Proteomes" id="UP000642125">
    <property type="component" value="Unassembled WGS sequence"/>
</dbReference>
<dbReference type="AlphaFoldDB" id="A0A919U1H8"/>
<gene>
    <name evidence="1" type="ORF">Cpa01nite_02790</name>
</gene>
<dbReference type="RefSeq" id="WP_203666952.1">
    <property type="nucleotide sequence ID" value="NZ_BONO01000002.1"/>
</dbReference>
<protein>
    <submittedName>
        <fullName evidence="1">Enamine deaminase RidA</fullName>
    </submittedName>
</protein>
<dbReference type="Pfam" id="PF01042">
    <property type="entry name" value="Ribonuc_L-PSP"/>
    <property type="match status" value="1"/>
</dbReference>
<accession>A0A919U1H8</accession>
<dbReference type="Gene3D" id="3.30.1330.40">
    <property type="entry name" value="RutC-like"/>
    <property type="match status" value="1"/>
</dbReference>
<dbReference type="InterPro" id="IPR035959">
    <property type="entry name" value="RutC-like_sf"/>
</dbReference>
<organism evidence="1 2">
    <name type="scientific">Cellulomonas pakistanensis</name>
    <dbReference type="NCBI Taxonomy" id="992287"/>
    <lineage>
        <taxon>Bacteria</taxon>
        <taxon>Bacillati</taxon>
        <taxon>Actinomycetota</taxon>
        <taxon>Actinomycetes</taxon>
        <taxon>Micrococcales</taxon>
        <taxon>Cellulomonadaceae</taxon>
        <taxon>Cellulomonas</taxon>
    </lineage>
</organism>